<keyword evidence="3" id="KW-1185">Reference proteome</keyword>
<name>A0AAD5UC04_9FUNG</name>
<evidence type="ECO:0000259" key="1">
    <source>
        <dbReference type="Pfam" id="PF00505"/>
    </source>
</evidence>
<evidence type="ECO:0000313" key="3">
    <source>
        <dbReference type="Proteomes" id="UP001210925"/>
    </source>
</evidence>
<dbReference type="Proteomes" id="UP001210925">
    <property type="component" value="Unassembled WGS sequence"/>
</dbReference>
<proteinExistence type="predicted"/>
<evidence type="ECO:0000313" key="2">
    <source>
        <dbReference type="EMBL" id="KAJ3253624.1"/>
    </source>
</evidence>
<dbReference type="InterPro" id="IPR036910">
    <property type="entry name" value="HMG_box_dom_sf"/>
</dbReference>
<comment type="caution">
    <text evidence="2">The sequence shown here is derived from an EMBL/GenBank/DDBJ whole genome shotgun (WGS) entry which is preliminary data.</text>
</comment>
<dbReference type="InterPro" id="IPR009071">
    <property type="entry name" value="HMG_box_dom"/>
</dbReference>
<feature type="domain" description="HMG box" evidence="1">
    <location>
        <begin position="9"/>
        <end position="71"/>
    </location>
</feature>
<sequence>MNSFFRYYSANIRYKAHVRERIVQQTGTNKNSVISRIAAQMWAEETPEVRAHFNKLTEEAFLEHRKLYPDFLWPSKSEKFKIAKQKAKAKQAALSLNTKTNITRQFAQPLTPKDENKLEFEFAAPMSARLNKQFDFESFKTGWTPARNDISFQAYINQSLLAANQ</sequence>
<reference evidence="2" key="1">
    <citation type="submission" date="2020-05" db="EMBL/GenBank/DDBJ databases">
        <title>Phylogenomic resolution of chytrid fungi.</title>
        <authorList>
            <person name="Stajich J.E."/>
            <person name="Amses K."/>
            <person name="Simmons R."/>
            <person name="Seto K."/>
            <person name="Myers J."/>
            <person name="Bonds A."/>
            <person name="Quandt C.A."/>
            <person name="Barry K."/>
            <person name="Liu P."/>
            <person name="Grigoriev I."/>
            <person name="Longcore J.E."/>
            <person name="James T.Y."/>
        </authorList>
    </citation>
    <scope>NUCLEOTIDE SEQUENCE</scope>
    <source>
        <strain evidence="2">PLAUS21</strain>
    </source>
</reference>
<gene>
    <name evidence="2" type="ORF">HK103_000412</name>
</gene>
<protein>
    <recommendedName>
        <fullName evidence="1">HMG box domain-containing protein</fullName>
    </recommendedName>
</protein>
<accession>A0AAD5UC04</accession>
<dbReference type="AlphaFoldDB" id="A0AAD5UC04"/>
<organism evidence="2 3">
    <name type="scientific">Boothiomyces macroporosus</name>
    <dbReference type="NCBI Taxonomy" id="261099"/>
    <lineage>
        <taxon>Eukaryota</taxon>
        <taxon>Fungi</taxon>
        <taxon>Fungi incertae sedis</taxon>
        <taxon>Chytridiomycota</taxon>
        <taxon>Chytridiomycota incertae sedis</taxon>
        <taxon>Chytridiomycetes</taxon>
        <taxon>Rhizophydiales</taxon>
        <taxon>Terramycetaceae</taxon>
        <taxon>Boothiomyces</taxon>
    </lineage>
</organism>
<dbReference type="Gene3D" id="1.10.30.10">
    <property type="entry name" value="High mobility group box domain"/>
    <property type="match status" value="1"/>
</dbReference>
<dbReference type="SUPFAM" id="SSF47095">
    <property type="entry name" value="HMG-box"/>
    <property type="match status" value="1"/>
</dbReference>
<dbReference type="EMBL" id="JADGKB010000104">
    <property type="protein sequence ID" value="KAJ3253624.1"/>
    <property type="molecule type" value="Genomic_DNA"/>
</dbReference>
<dbReference type="Pfam" id="PF00505">
    <property type="entry name" value="HMG_box"/>
    <property type="match status" value="1"/>
</dbReference>